<dbReference type="Proteomes" id="UP000557872">
    <property type="component" value="Unassembled WGS sequence"/>
</dbReference>
<dbReference type="Gene3D" id="3.30.530.20">
    <property type="match status" value="1"/>
</dbReference>
<gene>
    <name evidence="1" type="ORF">HW115_00575</name>
</gene>
<dbReference type="CDD" id="cd07820">
    <property type="entry name" value="SRPBCC_3"/>
    <property type="match status" value="1"/>
</dbReference>
<protein>
    <submittedName>
        <fullName evidence="1">SRPBCC family protein</fullName>
    </submittedName>
</protein>
<dbReference type="EMBL" id="JACBAZ010000001">
    <property type="protein sequence ID" value="NWK54088.1"/>
    <property type="molecule type" value="Genomic_DNA"/>
</dbReference>
<reference evidence="1 2" key="1">
    <citation type="submission" date="2020-07" db="EMBL/GenBank/DDBJ databases">
        <title>Roseicoccus Jingziensis gen. nov., sp. nov., isolated from coastal seawater.</title>
        <authorList>
            <person name="Feng X."/>
        </authorList>
    </citation>
    <scope>NUCLEOTIDE SEQUENCE [LARGE SCALE GENOMIC DNA]</scope>
    <source>
        <strain evidence="1 2">N1E253</strain>
    </source>
</reference>
<proteinExistence type="predicted"/>
<organism evidence="1 2">
    <name type="scientific">Oceaniferula marina</name>
    <dbReference type="NCBI Taxonomy" id="2748318"/>
    <lineage>
        <taxon>Bacteria</taxon>
        <taxon>Pseudomonadati</taxon>
        <taxon>Verrucomicrobiota</taxon>
        <taxon>Verrucomicrobiia</taxon>
        <taxon>Verrucomicrobiales</taxon>
        <taxon>Verrucomicrobiaceae</taxon>
        <taxon>Oceaniferula</taxon>
    </lineage>
</organism>
<evidence type="ECO:0000313" key="2">
    <source>
        <dbReference type="Proteomes" id="UP000557872"/>
    </source>
</evidence>
<accession>A0A851G8P5</accession>
<dbReference type="AlphaFoldDB" id="A0A851G8P5"/>
<keyword evidence="2" id="KW-1185">Reference proteome</keyword>
<sequence>MYHLYRQQWLNCHLEQAWSFFSSPRNLDRLTPKSVGFKITHLQSEQMHPGQIITYKIKVAPMVWLSWMTEITQVVPMDSFIDDQRLGPYKVWHHCHKFKEQDGGVLMSDEVNYAMPFGPLGKLVHKLYVKQQLQHIFDERARLCDEIFNAATS</sequence>
<evidence type="ECO:0000313" key="1">
    <source>
        <dbReference type="EMBL" id="NWK54088.1"/>
    </source>
</evidence>
<dbReference type="SUPFAM" id="SSF55961">
    <property type="entry name" value="Bet v1-like"/>
    <property type="match status" value="1"/>
</dbReference>
<dbReference type="InterPro" id="IPR023393">
    <property type="entry name" value="START-like_dom_sf"/>
</dbReference>
<name>A0A851G8P5_9BACT</name>
<comment type="caution">
    <text evidence="1">The sequence shown here is derived from an EMBL/GenBank/DDBJ whole genome shotgun (WGS) entry which is preliminary data.</text>
</comment>
<dbReference type="RefSeq" id="WP_178930634.1">
    <property type="nucleotide sequence ID" value="NZ_JACBAZ010000001.1"/>
</dbReference>